<gene>
    <name evidence="3" type="ORF">M431DRAFT_5237</name>
</gene>
<dbReference type="Proteomes" id="UP000241690">
    <property type="component" value="Unassembled WGS sequence"/>
</dbReference>
<dbReference type="Pfam" id="PF13391">
    <property type="entry name" value="HNH_2"/>
    <property type="match status" value="1"/>
</dbReference>
<feature type="region of interest" description="Disordered" evidence="1">
    <location>
        <begin position="152"/>
        <end position="208"/>
    </location>
</feature>
<reference evidence="3 4" key="1">
    <citation type="submission" date="2016-07" db="EMBL/GenBank/DDBJ databases">
        <title>Multiple horizontal gene transfer events from other fungi enriched the ability of initially mycotrophic Trichoderma (Ascomycota) to feed on dead plant biomass.</title>
        <authorList>
            <consortium name="DOE Joint Genome Institute"/>
            <person name="Aerts A."/>
            <person name="Atanasova L."/>
            <person name="Chenthamara K."/>
            <person name="Zhang J."/>
            <person name="Grujic M."/>
            <person name="Henrissat B."/>
            <person name="Kuo A."/>
            <person name="Salamov A."/>
            <person name="Lipzen A."/>
            <person name="Labutti K."/>
            <person name="Barry K."/>
            <person name="Miao Y."/>
            <person name="Rahimi M.J."/>
            <person name="Shen Q."/>
            <person name="Grigoriev I.V."/>
            <person name="Kubicek C.P."/>
            <person name="Druzhinina I.S."/>
        </authorList>
    </citation>
    <scope>NUCLEOTIDE SEQUENCE [LARGE SCALE GENOMIC DNA]</scope>
    <source>
        <strain evidence="3 4">CBS 226.95</strain>
    </source>
</reference>
<dbReference type="EMBL" id="KZ679680">
    <property type="protein sequence ID" value="PTB54579.1"/>
    <property type="molecule type" value="Genomic_DNA"/>
</dbReference>
<protein>
    <recommendedName>
        <fullName evidence="2">HNH nuclease domain-containing protein</fullName>
    </recommendedName>
</protein>
<feature type="compositionally biased region" description="Acidic residues" evidence="1">
    <location>
        <begin position="407"/>
        <end position="429"/>
    </location>
</feature>
<organism evidence="3 4">
    <name type="scientific">Trichoderma harzianum CBS 226.95</name>
    <dbReference type="NCBI Taxonomy" id="983964"/>
    <lineage>
        <taxon>Eukaryota</taxon>
        <taxon>Fungi</taxon>
        <taxon>Dikarya</taxon>
        <taxon>Ascomycota</taxon>
        <taxon>Pezizomycotina</taxon>
        <taxon>Sordariomycetes</taxon>
        <taxon>Hypocreomycetidae</taxon>
        <taxon>Hypocreales</taxon>
        <taxon>Hypocreaceae</taxon>
        <taxon>Trichoderma</taxon>
    </lineage>
</organism>
<feature type="compositionally biased region" description="Basic and acidic residues" evidence="1">
    <location>
        <begin position="430"/>
        <end position="444"/>
    </location>
</feature>
<evidence type="ECO:0000313" key="4">
    <source>
        <dbReference type="Proteomes" id="UP000241690"/>
    </source>
</evidence>
<evidence type="ECO:0000259" key="2">
    <source>
        <dbReference type="Pfam" id="PF13391"/>
    </source>
</evidence>
<dbReference type="GeneID" id="36629126"/>
<dbReference type="InterPro" id="IPR003615">
    <property type="entry name" value="HNH_nuc"/>
</dbReference>
<accession>A0A2T4ABW8</accession>
<evidence type="ECO:0000256" key="1">
    <source>
        <dbReference type="SAM" id="MobiDB-lite"/>
    </source>
</evidence>
<sequence>MYSSTSESNLRELAGSLNEDQVQRLLELQENWQLDKFLYAVKNCPELLDPVPTRIAPKEPVSPYISEQRIRQQLLDKITRIAHEVDPSYDIHMALFAVLMVAPVDHLQSKVEMLEMSYRDNNQTAVKTMLTQWREISLAGIQAFANKEMRRSGSAGTGYHHQASSVQEVPTKSRRLSQESLSSDPRGAPVLSLTSKPLDLPSPNPQAQGLADERAAWAARLCRHRDREVCCLSVQPNPAMAHIFPLVGSNLSSITAMVDIFWGTDSAARLSALMAGDQNISESPQNLLSLNRQLHWWFNNGRMALKPLWVMEGGTVCVQLHWIEPGRSTPDTSIRGACFDDILRRVGSFPSWLTNVYWSSGVPLKTGHTFTFWDWVDESYLPSFDLLQLSWDLRRVAAVCGAYREPEDELYDDEEEYSGDDEGHDDNEDCDHNDGVDVDAHLGK</sequence>
<dbReference type="RefSeq" id="XP_024774256.1">
    <property type="nucleotide sequence ID" value="XM_024920557.1"/>
</dbReference>
<evidence type="ECO:0000313" key="3">
    <source>
        <dbReference type="EMBL" id="PTB54579.1"/>
    </source>
</evidence>
<proteinExistence type="predicted"/>
<feature type="domain" description="HNH nuclease" evidence="2">
    <location>
        <begin position="231"/>
        <end position="305"/>
    </location>
</feature>
<name>A0A2T4ABW8_TRIHA</name>
<keyword evidence="4" id="KW-1185">Reference proteome</keyword>
<dbReference type="AlphaFoldDB" id="A0A2T4ABW8"/>
<feature type="region of interest" description="Disordered" evidence="1">
    <location>
        <begin position="407"/>
        <end position="444"/>
    </location>
</feature>